<dbReference type="InterPro" id="IPR033648">
    <property type="entry name" value="AAR2_C"/>
</dbReference>
<dbReference type="EMBL" id="JALLBG020000315">
    <property type="protein sequence ID" value="KAL3756066.1"/>
    <property type="molecule type" value="Genomic_DNA"/>
</dbReference>
<dbReference type="PANTHER" id="PTHR12689:SF4">
    <property type="entry name" value="PROTEIN AAR2 HOMOLOG"/>
    <property type="match status" value="1"/>
</dbReference>
<evidence type="ECO:0000313" key="3">
    <source>
        <dbReference type="Proteomes" id="UP001530293"/>
    </source>
</evidence>
<keyword evidence="3" id="KW-1185">Reference proteome</keyword>
<proteinExistence type="predicted"/>
<dbReference type="CDD" id="cd13778">
    <property type="entry name" value="Aar2_C"/>
    <property type="match status" value="1"/>
</dbReference>
<dbReference type="Pfam" id="PF05282">
    <property type="entry name" value="AAR2"/>
    <property type="match status" value="1"/>
</dbReference>
<dbReference type="AlphaFoldDB" id="A0ABD3M1W2"/>
<feature type="domain" description="AAR2 C-terminal" evidence="1">
    <location>
        <begin position="383"/>
        <end position="544"/>
    </location>
</feature>
<evidence type="ECO:0000313" key="2">
    <source>
        <dbReference type="EMBL" id="KAL3756066.1"/>
    </source>
</evidence>
<protein>
    <recommendedName>
        <fullName evidence="1">AAR2 C-terminal domain-containing protein</fullName>
    </recommendedName>
</protein>
<comment type="caution">
    <text evidence="2">The sequence shown here is derived from an EMBL/GenBank/DDBJ whole genome shotgun (WGS) entry which is preliminary data.</text>
</comment>
<dbReference type="Proteomes" id="UP001530293">
    <property type="component" value="Unassembled WGS sequence"/>
</dbReference>
<reference evidence="2 3" key="1">
    <citation type="submission" date="2024-10" db="EMBL/GenBank/DDBJ databases">
        <title>Updated reference genomes for cyclostephanoid diatoms.</title>
        <authorList>
            <person name="Roberts W.R."/>
            <person name="Alverson A.J."/>
        </authorList>
    </citation>
    <scope>NUCLEOTIDE SEQUENCE [LARGE SCALE GENOMIC DNA]</scope>
    <source>
        <strain evidence="2 3">AJA232-27</strain>
    </source>
</reference>
<evidence type="ECO:0000259" key="1">
    <source>
        <dbReference type="Pfam" id="PF05282"/>
    </source>
</evidence>
<dbReference type="InterPro" id="IPR007946">
    <property type="entry name" value="AAR2"/>
</dbReference>
<name>A0ABD3M1W2_9STRA</name>
<gene>
    <name evidence="2" type="ORF">ACHAWU_002645</name>
</gene>
<accession>A0ABD3M1W2</accession>
<dbReference type="Gene3D" id="1.25.40.550">
    <property type="entry name" value="Aar2, C-terminal domain-like"/>
    <property type="match status" value="1"/>
</dbReference>
<dbReference type="InterPro" id="IPR038514">
    <property type="entry name" value="AAR2_C_sf"/>
</dbReference>
<sequence>MSAADVVVGGRNRTRGGCMILQDIPPGSAITLDGVTRVTPPSSLSALSSSAFDNRGLWIIDDIPSSSSSQHVSLDKLISDRKDSSSSVNDFHLLVVRPGTPAAKSHNNGNSNEDGGGFRRALPIGFILSSSLSSASSSSLLSTTAASDFGYDWVFARKYDRYTEELSQEENVDSLTLHNILLAMMGDDDSEGSSGGELKRIAIPYERFMMMNSSTYPMSTASYSPSSSSSSMGWDDIGGTNKQQHSSLPSWETRTSMIHSHFLQQCHKLMHGCKIVPSSYGINEHHNEDDSNNKNNDGISISYPPIPCIDPTIDAHRLIQHTGTRTYLSTLSPTERTRLLMFTNHESNADNSSMMDDAESCRRPDSTGEHVWKDVLCRYYGNECKFYNGGRISESEHHFLADIELSFLLVLYLECQSSLEFWRDAISMCSISITPTASSSSSSSSSNLASRHPLFFHKLLSILYIQLSCIESEFFGDVEYSSGNTNFCVVALARLCDACDGVERRRKRNDDEEGGENNNDIFENLKVASRQLRLLARDKFGLDLSSSTTTKDGEEEVEDDDAEMDALWSSTGVDFADDSEDIDKIETRNNLDIDESNGDDDDEGPVVIPYDEIEASLARTSTVPTTSHAPMQCNDDEDFNSMDKAQSFSGHHRKDYPLLYAAMQYTGEDEVMACARILDEKNDVSLVREAAAYLEGVEAHYRDGESSK</sequence>
<organism evidence="2 3">
    <name type="scientific">Discostella pseudostelligera</name>
    <dbReference type="NCBI Taxonomy" id="259834"/>
    <lineage>
        <taxon>Eukaryota</taxon>
        <taxon>Sar</taxon>
        <taxon>Stramenopiles</taxon>
        <taxon>Ochrophyta</taxon>
        <taxon>Bacillariophyta</taxon>
        <taxon>Coscinodiscophyceae</taxon>
        <taxon>Thalassiosirophycidae</taxon>
        <taxon>Stephanodiscales</taxon>
        <taxon>Stephanodiscaceae</taxon>
        <taxon>Discostella</taxon>
    </lineage>
</organism>
<dbReference type="PANTHER" id="PTHR12689">
    <property type="entry name" value="A1 CISTRON SPLICING FACTOR AAR2-RELATED"/>
    <property type="match status" value="1"/>
</dbReference>